<feature type="transmembrane region" description="Helical" evidence="6">
    <location>
        <begin position="353"/>
        <end position="378"/>
    </location>
</feature>
<name>A0A7S0E6X9_9EUKA</name>
<sequence>MTDIFDDPEHKDDQAPIDTKLPFLLHDTSKPPATLLERAALPSSAAAGAVSKASASNAEEGKLGTLMGVFVPCLQNILGTIYFLRLSWIVALQGINNTLLAVGIACATTFCTSLSLSAIATNGAIKSGGPYYLISRALGPEFGGSVGLCFYLGTTVAGAMYMLGTSEPLLLSFPQLEICGLDSGEGLPTNNIIIWGYIILAFASVLIFSGVKYVTRFSPFFLVAVLLSIVLIWVGLLSGDREISAEVMTSSCGGGANASQDYWGGSNASEVALLALGVKDGDRVLLERIHGPTADEISANYWPPSPLKEDQECTDAGYKCDFTFALALFFPSVTGIMAGSNRSGDLKDAQRSIPLGTVCATLVTSLLYILSTLVFGAVTDRGILSAKNEILFTAVVSWPSEYIVRVGIVLSSFGAGLQSLTGAPRLLQAIANDNLIPILRPFQGTGEPRRPLALTVLICAGCIASGNVNSVAPIITMFFLLCYAFVNFACLLQDILKEPNWRPRFRFYHPAISFCGLVLCLFIMFFTRWYFALASIVVVMALYLYIQLRKVEAQWGDGLKGMRYQQARKALQELEKLDGQEHIKNWRPQVLLLVKPGLQSQTVAHPKLLGLLKQLKGARGLCILGSIVPGRLAQQAKLQNLMERALRRQRDENKLAGFTQVIMTPNVGQGLTALIQTAGLGGLYPNTVMLGWSQEWQAYPERATQMCRLLLTAAAYNQALIVIKGMEHIPDSSSHMTRPMDIWWMVHDGGLQLLLTTILRKGRVWSSCALRVFCVLQFGEDPQELQTKVVGFLYQMRIDAEVKCVVLSEGAALVDKAKEKVAWQLSSAIVSAPIGGLLEPTPSGWTVHEDRDHEASGSLSASGRRSSNATPGRMTPPRSPSFRPSTPVRKPSSPMGSPVLRPSIPRSGLSASTGMLPRLPRAASLGPGILSHAATAATESRRLSATARGVPTPTSSQGRSPALPGRSPLMKSATLGSPMRARPALRRISSRSPPVSSSPSLSGNSSPGIFSPRLLSDLTVVGGQGRADGAQAALLATVPPNVGSLGQTVLPSDSPPPSPPSDQIARLLDDAAPLLFTRPSDTSSDEPFSLAFNPLSIPPATEGAAMPSSSIVYESTLQPVPARPLTPGSKMKTSMSFHSAEQVSSKQQ</sequence>
<dbReference type="InterPro" id="IPR004842">
    <property type="entry name" value="SLC12A_fam"/>
</dbReference>
<feature type="region of interest" description="Disordered" evidence="5">
    <location>
        <begin position="1118"/>
        <end position="1148"/>
    </location>
</feature>
<keyword evidence="3 6" id="KW-1133">Transmembrane helix</keyword>
<feature type="transmembrane region" description="Helical" evidence="6">
    <location>
        <begin position="322"/>
        <end position="341"/>
    </location>
</feature>
<dbReference type="InterPro" id="IPR004841">
    <property type="entry name" value="AA-permease/SLC12A_dom"/>
</dbReference>
<feature type="transmembrane region" description="Helical" evidence="6">
    <location>
        <begin position="474"/>
        <end position="495"/>
    </location>
</feature>
<feature type="transmembrane region" description="Helical" evidence="6">
    <location>
        <begin position="99"/>
        <end position="121"/>
    </location>
</feature>
<accession>A0A7S0E6X9</accession>
<evidence type="ECO:0000259" key="7">
    <source>
        <dbReference type="Pfam" id="PF00324"/>
    </source>
</evidence>
<evidence type="ECO:0000256" key="4">
    <source>
        <dbReference type="ARBA" id="ARBA00023136"/>
    </source>
</evidence>
<evidence type="ECO:0000256" key="3">
    <source>
        <dbReference type="ARBA" id="ARBA00022989"/>
    </source>
</evidence>
<feature type="transmembrane region" description="Helical" evidence="6">
    <location>
        <begin position="507"/>
        <end position="524"/>
    </location>
</feature>
<evidence type="ECO:0000256" key="6">
    <source>
        <dbReference type="SAM" id="Phobius"/>
    </source>
</evidence>
<dbReference type="PANTHER" id="PTHR11827">
    <property type="entry name" value="SOLUTE CARRIER FAMILY 12, CATION COTRANSPORTERS"/>
    <property type="match status" value="1"/>
</dbReference>
<feature type="transmembrane region" description="Helical" evidence="6">
    <location>
        <begin position="220"/>
        <end position="238"/>
    </location>
</feature>
<feature type="transmembrane region" description="Helical" evidence="6">
    <location>
        <begin position="142"/>
        <end position="163"/>
    </location>
</feature>
<evidence type="ECO:0000313" key="9">
    <source>
        <dbReference type="EMBL" id="CAD8475006.1"/>
    </source>
</evidence>
<evidence type="ECO:0000256" key="1">
    <source>
        <dbReference type="ARBA" id="ARBA00004141"/>
    </source>
</evidence>
<proteinExistence type="predicted"/>
<dbReference type="GO" id="GO:0016020">
    <property type="term" value="C:membrane"/>
    <property type="evidence" value="ECO:0007669"/>
    <property type="project" value="UniProtKB-SubCell"/>
</dbReference>
<keyword evidence="4 6" id="KW-0472">Membrane</keyword>
<evidence type="ECO:0008006" key="10">
    <source>
        <dbReference type="Google" id="ProtNLM"/>
    </source>
</evidence>
<dbReference type="Pfam" id="PF00324">
    <property type="entry name" value="AA_permease"/>
    <property type="match status" value="2"/>
</dbReference>
<feature type="transmembrane region" description="Helical" evidence="6">
    <location>
        <begin position="192"/>
        <end position="213"/>
    </location>
</feature>
<reference evidence="9" key="1">
    <citation type="submission" date="2021-01" db="EMBL/GenBank/DDBJ databases">
        <authorList>
            <person name="Corre E."/>
            <person name="Pelletier E."/>
            <person name="Niang G."/>
            <person name="Scheremetjew M."/>
            <person name="Finn R."/>
            <person name="Kale V."/>
            <person name="Holt S."/>
            <person name="Cochrane G."/>
            <person name="Meng A."/>
            <person name="Brown T."/>
            <person name="Cohen L."/>
        </authorList>
    </citation>
    <scope>NUCLEOTIDE SEQUENCE</scope>
    <source>
        <strain evidence="9">CCMP1374</strain>
    </source>
</reference>
<feature type="region of interest" description="Disordered" evidence="5">
    <location>
        <begin position="841"/>
        <end position="915"/>
    </location>
</feature>
<feature type="compositionally biased region" description="Low complexity" evidence="5">
    <location>
        <begin position="990"/>
        <end position="1007"/>
    </location>
</feature>
<feature type="domain" description="Amino acid permease/ SLC12A" evidence="7">
    <location>
        <begin position="321"/>
        <end position="590"/>
    </location>
</feature>
<evidence type="ECO:0000256" key="5">
    <source>
        <dbReference type="SAM" id="MobiDB-lite"/>
    </source>
</evidence>
<feature type="region of interest" description="Disordered" evidence="5">
    <location>
        <begin position="935"/>
        <end position="1008"/>
    </location>
</feature>
<comment type="subcellular location">
    <subcellularLocation>
        <location evidence="1">Membrane</location>
        <topology evidence="1">Multi-pass membrane protein</topology>
    </subcellularLocation>
</comment>
<feature type="domain" description="SLC12A transporter C-terminal" evidence="8">
    <location>
        <begin position="606"/>
        <end position="724"/>
    </location>
</feature>
<dbReference type="AlphaFoldDB" id="A0A7S0E6X9"/>
<gene>
    <name evidence="9" type="ORF">PANT1444_LOCUS4106</name>
</gene>
<feature type="transmembrane region" description="Helical" evidence="6">
    <location>
        <begin position="63"/>
        <end position="84"/>
    </location>
</feature>
<evidence type="ECO:0000259" key="8">
    <source>
        <dbReference type="Pfam" id="PF03522"/>
    </source>
</evidence>
<dbReference type="EMBL" id="HBEP01007250">
    <property type="protein sequence ID" value="CAD8475006.1"/>
    <property type="molecule type" value="Transcribed_RNA"/>
</dbReference>
<dbReference type="Gene3D" id="1.20.1740.10">
    <property type="entry name" value="Amino acid/polyamine transporter I"/>
    <property type="match status" value="1"/>
</dbReference>
<dbReference type="InterPro" id="IPR018491">
    <property type="entry name" value="SLC12_C"/>
</dbReference>
<feature type="compositionally biased region" description="Low complexity" evidence="5">
    <location>
        <begin position="856"/>
        <end position="867"/>
    </location>
</feature>
<feature type="compositionally biased region" description="Polar residues" evidence="5">
    <location>
        <begin position="1131"/>
        <end position="1148"/>
    </location>
</feature>
<feature type="domain" description="Amino acid permease/ SLC12A" evidence="7">
    <location>
        <begin position="68"/>
        <end position="236"/>
    </location>
</feature>
<protein>
    <recommendedName>
        <fullName evidence="10">Amino acid permease/ SLC12A domain-containing protein</fullName>
    </recommendedName>
</protein>
<organism evidence="9">
    <name type="scientific">Phaeocystis antarctica</name>
    <dbReference type="NCBI Taxonomy" id="33657"/>
    <lineage>
        <taxon>Eukaryota</taxon>
        <taxon>Haptista</taxon>
        <taxon>Haptophyta</taxon>
        <taxon>Prymnesiophyceae</taxon>
        <taxon>Phaeocystales</taxon>
        <taxon>Phaeocystaceae</taxon>
        <taxon>Phaeocystis</taxon>
    </lineage>
</organism>
<dbReference type="GO" id="GO:0015377">
    <property type="term" value="F:chloride:monoatomic cation symporter activity"/>
    <property type="evidence" value="ECO:0007669"/>
    <property type="project" value="InterPro"/>
</dbReference>
<keyword evidence="2 6" id="KW-0812">Transmembrane</keyword>
<dbReference type="Pfam" id="PF03522">
    <property type="entry name" value="SLC12"/>
    <property type="match status" value="2"/>
</dbReference>
<feature type="domain" description="SLC12A transporter C-terminal" evidence="8">
    <location>
        <begin position="739"/>
        <end position="801"/>
    </location>
</feature>
<dbReference type="PANTHER" id="PTHR11827:SF72">
    <property type="entry name" value="GH08340P"/>
    <property type="match status" value="1"/>
</dbReference>
<evidence type="ECO:0000256" key="2">
    <source>
        <dbReference type="ARBA" id="ARBA00022692"/>
    </source>
</evidence>